<dbReference type="InterPro" id="IPR003439">
    <property type="entry name" value="ABC_transporter-like_ATP-bd"/>
</dbReference>
<feature type="transmembrane region" description="Helical" evidence="9">
    <location>
        <begin position="103"/>
        <end position="120"/>
    </location>
</feature>
<dbReference type="PANTHER" id="PTHR43394:SF1">
    <property type="entry name" value="ATP-BINDING CASSETTE SUB-FAMILY B MEMBER 10, MITOCHONDRIAL"/>
    <property type="match status" value="1"/>
</dbReference>
<dbReference type="PROSITE" id="PS50929">
    <property type="entry name" value="ABC_TM1F"/>
    <property type="match status" value="1"/>
</dbReference>
<dbReference type="InterPro" id="IPR027417">
    <property type="entry name" value="P-loop_NTPase"/>
</dbReference>
<evidence type="ECO:0000313" key="12">
    <source>
        <dbReference type="EMBL" id="CUS05494.2"/>
    </source>
</evidence>
<dbReference type="InterPro" id="IPR017871">
    <property type="entry name" value="ABC_transporter-like_CS"/>
</dbReference>
<evidence type="ECO:0000256" key="7">
    <source>
        <dbReference type="ARBA" id="ARBA00022989"/>
    </source>
</evidence>
<comment type="subcellular location">
    <subcellularLocation>
        <location evidence="1">Cell membrane</location>
        <topology evidence="1">Multi-pass membrane protein</topology>
    </subcellularLocation>
</comment>
<organism evidence="12 13">
    <name type="scientific">Candidatus Promineifilum breve</name>
    <dbReference type="NCBI Taxonomy" id="1806508"/>
    <lineage>
        <taxon>Bacteria</taxon>
        <taxon>Bacillati</taxon>
        <taxon>Chloroflexota</taxon>
        <taxon>Ardenticatenia</taxon>
        <taxon>Candidatus Promineifilales</taxon>
        <taxon>Candidatus Promineifilaceae</taxon>
        <taxon>Candidatus Promineifilum</taxon>
    </lineage>
</organism>
<dbReference type="EMBL" id="LN890655">
    <property type="protein sequence ID" value="CUS05494.2"/>
    <property type="molecule type" value="Genomic_DNA"/>
</dbReference>
<sequence>MTITNEQTIPLADERTPAEMAQAEREAREARIRQLLREDDELLGKAYDGRLVRRLGDYMTPYKISLIVAVVLMTISSLLSVVGPAIIGFAIDRGIRAGSFEVLRFWTIIFLVTTIGEWITNRSRLRIMAFVGTKIVADMRSELFRHLHRLTLNFYSNYSVGRLMSRLIGDVGVLQDFVTWSITGLFRSVFNLVGIVVAMLLLSWQLALVAFAVMPLMVILTNYWRDRVRQAYRATRQRLALINGYLNESISGIRVTKSFTREELNFRHFDDLNQSFFDANVQATRLSAIFFPGVDFIGSLATALVVGVGGWLVLGDALTAGTLVAVVLYVERFFDPIRELAQRYNTFQATMAASERIFELLDLEPDLVDDPDAVVLPRIAGEVVFDDVSFAYSRDGRSVLHNINLTARPGERIALVGETGAGKSTIIRLLSRFYDVTGGALLIDGHDIRRVTSDSLRQQLGIVLQDTFLFTGSVADNIRYGRLEASDEEVMAASQAVGAHAFISRLPDGYDAEVGENGSNLSVGQRQLVSFARALLANPRILILDEATSSVDTATERIIQQALDTLMQGRTSFVIAHRLSTIINADQIVVLDHGRIIEQGTHQELLARKGRYFNLYTMQWAAQRQPTFSAN</sequence>
<evidence type="ECO:0000259" key="10">
    <source>
        <dbReference type="PROSITE" id="PS50893"/>
    </source>
</evidence>
<dbReference type="SMART" id="SM00382">
    <property type="entry name" value="AAA"/>
    <property type="match status" value="1"/>
</dbReference>
<feature type="domain" description="ABC transporter" evidence="10">
    <location>
        <begin position="383"/>
        <end position="618"/>
    </location>
</feature>
<keyword evidence="2" id="KW-0813">Transport</keyword>
<dbReference type="InterPro" id="IPR036640">
    <property type="entry name" value="ABC1_TM_sf"/>
</dbReference>
<keyword evidence="5" id="KW-0547">Nucleotide-binding</keyword>
<evidence type="ECO:0000313" key="13">
    <source>
        <dbReference type="Proteomes" id="UP000215027"/>
    </source>
</evidence>
<dbReference type="AlphaFoldDB" id="A0A160T678"/>
<reference evidence="12" key="1">
    <citation type="submission" date="2016-01" db="EMBL/GenBank/DDBJ databases">
        <authorList>
            <person name="Mcilroy J.S."/>
            <person name="Karst M S."/>
            <person name="Albertsen M."/>
        </authorList>
    </citation>
    <scope>NUCLEOTIDE SEQUENCE</scope>
    <source>
        <strain evidence="12">Cfx-K</strain>
    </source>
</reference>
<dbReference type="SUPFAM" id="SSF52540">
    <property type="entry name" value="P-loop containing nucleoside triphosphate hydrolases"/>
    <property type="match status" value="1"/>
</dbReference>
<dbReference type="Gene3D" id="1.20.1560.10">
    <property type="entry name" value="ABC transporter type 1, transmembrane domain"/>
    <property type="match status" value="1"/>
</dbReference>
<dbReference type="RefSeq" id="WP_197699816.1">
    <property type="nucleotide sequence ID" value="NZ_LN890655.1"/>
</dbReference>
<evidence type="ECO:0000256" key="9">
    <source>
        <dbReference type="SAM" id="Phobius"/>
    </source>
</evidence>
<keyword evidence="4 9" id="KW-0812">Transmembrane</keyword>
<dbReference type="Pfam" id="PF00664">
    <property type="entry name" value="ABC_membrane"/>
    <property type="match status" value="1"/>
</dbReference>
<dbReference type="GO" id="GO:0015421">
    <property type="term" value="F:ABC-type oligopeptide transporter activity"/>
    <property type="evidence" value="ECO:0007669"/>
    <property type="project" value="TreeGrafter"/>
</dbReference>
<evidence type="ECO:0000256" key="5">
    <source>
        <dbReference type="ARBA" id="ARBA00022741"/>
    </source>
</evidence>
<gene>
    <name evidence="12" type="primary">yknV</name>
    <name evidence="12" type="ORF">CFX0092_A3616</name>
</gene>
<evidence type="ECO:0000256" key="3">
    <source>
        <dbReference type="ARBA" id="ARBA00022475"/>
    </source>
</evidence>
<name>A0A160T678_9CHLR</name>
<dbReference type="PANTHER" id="PTHR43394">
    <property type="entry name" value="ATP-DEPENDENT PERMEASE MDL1, MITOCHONDRIAL"/>
    <property type="match status" value="1"/>
</dbReference>
<dbReference type="PROSITE" id="PS00211">
    <property type="entry name" value="ABC_TRANSPORTER_1"/>
    <property type="match status" value="1"/>
</dbReference>
<evidence type="ECO:0000256" key="1">
    <source>
        <dbReference type="ARBA" id="ARBA00004651"/>
    </source>
</evidence>
<dbReference type="Gene3D" id="3.40.50.300">
    <property type="entry name" value="P-loop containing nucleotide triphosphate hydrolases"/>
    <property type="match status" value="1"/>
</dbReference>
<dbReference type="GO" id="GO:0016887">
    <property type="term" value="F:ATP hydrolysis activity"/>
    <property type="evidence" value="ECO:0007669"/>
    <property type="project" value="InterPro"/>
</dbReference>
<dbReference type="KEGG" id="pbf:CFX0092_A3616"/>
<evidence type="ECO:0000256" key="6">
    <source>
        <dbReference type="ARBA" id="ARBA00022840"/>
    </source>
</evidence>
<dbReference type="Pfam" id="PF00005">
    <property type="entry name" value="ABC_tran"/>
    <property type="match status" value="1"/>
</dbReference>
<accession>A0A160T678</accession>
<evidence type="ECO:0000256" key="4">
    <source>
        <dbReference type="ARBA" id="ARBA00022692"/>
    </source>
</evidence>
<dbReference type="CDD" id="cd18545">
    <property type="entry name" value="ABC_6TM_YknV_like"/>
    <property type="match status" value="1"/>
</dbReference>
<dbReference type="FunFam" id="3.40.50.300:FF:000287">
    <property type="entry name" value="Multidrug ABC transporter ATP-binding protein"/>
    <property type="match status" value="1"/>
</dbReference>
<feature type="transmembrane region" description="Helical" evidence="9">
    <location>
        <begin position="192"/>
        <end position="220"/>
    </location>
</feature>
<evidence type="ECO:0000256" key="2">
    <source>
        <dbReference type="ARBA" id="ARBA00022448"/>
    </source>
</evidence>
<feature type="transmembrane region" description="Helical" evidence="9">
    <location>
        <begin position="286"/>
        <end position="305"/>
    </location>
</feature>
<dbReference type="Proteomes" id="UP000215027">
    <property type="component" value="Chromosome I"/>
</dbReference>
<keyword evidence="3" id="KW-1003">Cell membrane</keyword>
<feature type="transmembrane region" description="Helical" evidence="9">
    <location>
        <begin position="311"/>
        <end position="330"/>
    </location>
</feature>
<dbReference type="InterPro" id="IPR039421">
    <property type="entry name" value="Type_1_exporter"/>
</dbReference>
<keyword evidence="6 12" id="KW-0067">ATP-binding</keyword>
<keyword evidence="7 9" id="KW-1133">Transmembrane helix</keyword>
<dbReference type="FunFam" id="1.20.1560.10:FF:000011">
    <property type="entry name" value="Multidrug ABC transporter ATP-binding protein"/>
    <property type="match status" value="1"/>
</dbReference>
<dbReference type="GO" id="GO:0005524">
    <property type="term" value="F:ATP binding"/>
    <property type="evidence" value="ECO:0007669"/>
    <property type="project" value="UniProtKB-KW"/>
</dbReference>
<keyword evidence="13" id="KW-1185">Reference proteome</keyword>
<dbReference type="GO" id="GO:0005886">
    <property type="term" value="C:plasma membrane"/>
    <property type="evidence" value="ECO:0007669"/>
    <property type="project" value="UniProtKB-SubCell"/>
</dbReference>
<dbReference type="InterPro" id="IPR011527">
    <property type="entry name" value="ABC1_TM_dom"/>
</dbReference>
<dbReference type="InterPro" id="IPR003593">
    <property type="entry name" value="AAA+_ATPase"/>
</dbReference>
<dbReference type="SUPFAM" id="SSF90123">
    <property type="entry name" value="ABC transporter transmembrane region"/>
    <property type="match status" value="1"/>
</dbReference>
<proteinExistence type="predicted"/>
<protein>
    <submittedName>
        <fullName evidence="12">Uncharacterized ABC transporter ATP-binding protein YknV</fullName>
    </submittedName>
</protein>
<dbReference type="PROSITE" id="PS50893">
    <property type="entry name" value="ABC_TRANSPORTER_2"/>
    <property type="match status" value="1"/>
</dbReference>
<feature type="domain" description="ABC transmembrane type-1" evidence="11">
    <location>
        <begin position="67"/>
        <end position="349"/>
    </location>
</feature>
<evidence type="ECO:0000259" key="11">
    <source>
        <dbReference type="PROSITE" id="PS50929"/>
    </source>
</evidence>
<feature type="transmembrane region" description="Helical" evidence="9">
    <location>
        <begin position="64"/>
        <end position="91"/>
    </location>
</feature>
<keyword evidence="8 9" id="KW-0472">Membrane</keyword>
<evidence type="ECO:0000256" key="8">
    <source>
        <dbReference type="ARBA" id="ARBA00023136"/>
    </source>
</evidence>